<keyword evidence="3" id="KW-1185">Reference proteome</keyword>
<sequence>MTNLTANELKTRGVSAIEEALVNDNEAIVSVRGKPRYVVIAIEDYTHLRDCELESALAEARADYAAGRFVEESAEAHVKRISQPD</sequence>
<dbReference type="InterPro" id="IPR036165">
    <property type="entry name" value="YefM-like_sf"/>
</dbReference>
<dbReference type="RefSeq" id="WP_153718258.1">
    <property type="nucleotide sequence ID" value="NZ_WJPP01000001.1"/>
</dbReference>
<dbReference type="AlphaFoldDB" id="A0A6N7QP72"/>
<accession>A0A6N7QP72</accession>
<organism evidence="2 3">
    <name type="scientific">Spiribacter salilacus</name>
    <dbReference type="NCBI Taxonomy" id="2664894"/>
    <lineage>
        <taxon>Bacteria</taxon>
        <taxon>Pseudomonadati</taxon>
        <taxon>Pseudomonadota</taxon>
        <taxon>Gammaproteobacteria</taxon>
        <taxon>Chromatiales</taxon>
        <taxon>Ectothiorhodospiraceae</taxon>
        <taxon>Spiribacter</taxon>
    </lineage>
</organism>
<protein>
    <submittedName>
        <fullName evidence="2">Type II toxin-antitoxin system Phd/YefM family antitoxin</fullName>
    </submittedName>
</protein>
<name>A0A6N7QP72_9GAMM</name>
<proteinExistence type="inferred from homology"/>
<gene>
    <name evidence="2" type="ORF">GH984_00450</name>
</gene>
<evidence type="ECO:0000313" key="2">
    <source>
        <dbReference type="EMBL" id="MRH77183.1"/>
    </source>
</evidence>
<evidence type="ECO:0000313" key="3">
    <source>
        <dbReference type="Proteomes" id="UP000433788"/>
    </source>
</evidence>
<dbReference type="Proteomes" id="UP000433788">
    <property type="component" value="Unassembled WGS sequence"/>
</dbReference>
<reference evidence="2 3" key="1">
    <citation type="submission" date="2019-11" db="EMBL/GenBank/DDBJ databases">
        <authorList>
            <person name="Zhang X.Y."/>
        </authorList>
    </citation>
    <scope>NUCLEOTIDE SEQUENCE [LARGE SCALE GENOMIC DNA]</scope>
    <source>
        <strain evidence="2 3">C176</strain>
    </source>
</reference>
<evidence type="ECO:0000256" key="1">
    <source>
        <dbReference type="ARBA" id="ARBA00009981"/>
    </source>
</evidence>
<dbReference type="SUPFAM" id="SSF143120">
    <property type="entry name" value="YefM-like"/>
    <property type="match status" value="1"/>
</dbReference>
<dbReference type="EMBL" id="WJPP01000001">
    <property type="protein sequence ID" value="MRH77183.1"/>
    <property type="molecule type" value="Genomic_DNA"/>
</dbReference>
<comment type="similarity">
    <text evidence="1">Belongs to the phD/YefM antitoxin family.</text>
</comment>
<comment type="caution">
    <text evidence="2">The sequence shown here is derived from an EMBL/GenBank/DDBJ whole genome shotgun (WGS) entry which is preliminary data.</text>
</comment>